<organism evidence="5 6">
    <name type="scientific">Nicrophorus vespilloides</name>
    <name type="common">Boreal carrion beetle</name>
    <dbReference type="NCBI Taxonomy" id="110193"/>
    <lineage>
        <taxon>Eukaryota</taxon>
        <taxon>Metazoa</taxon>
        <taxon>Ecdysozoa</taxon>
        <taxon>Arthropoda</taxon>
        <taxon>Hexapoda</taxon>
        <taxon>Insecta</taxon>
        <taxon>Pterygota</taxon>
        <taxon>Neoptera</taxon>
        <taxon>Endopterygota</taxon>
        <taxon>Coleoptera</taxon>
        <taxon>Polyphaga</taxon>
        <taxon>Staphyliniformia</taxon>
        <taxon>Silphidae</taxon>
        <taxon>Nicrophorinae</taxon>
        <taxon>Nicrophorus</taxon>
    </lineage>
</organism>
<keyword evidence="2" id="KW-1015">Disulfide bond</keyword>
<sequence length="104" mass="11630">MPSKKGWSLQRRSPRKTTMNFLALTILLTALLFAHANSYSTPEKCGELEEYLVCGKECEDVCQDTGRAPLFCTARCKRGCFCKSGYLKDLSTGKCVEPKDCPPR</sequence>
<dbReference type="PANTHER" id="PTHR23259:SF70">
    <property type="entry name" value="ACCESSORY GLAND PROTEIN ACP62F-RELATED"/>
    <property type="match status" value="1"/>
</dbReference>
<protein>
    <submittedName>
        <fullName evidence="6">Cysteine-rich venom protein 1-like</fullName>
    </submittedName>
</protein>
<feature type="domain" description="TIL" evidence="4">
    <location>
        <begin position="45"/>
        <end position="101"/>
    </location>
</feature>
<evidence type="ECO:0000256" key="3">
    <source>
        <dbReference type="SAM" id="SignalP"/>
    </source>
</evidence>
<dbReference type="CDD" id="cd19941">
    <property type="entry name" value="TIL"/>
    <property type="match status" value="1"/>
</dbReference>
<gene>
    <name evidence="6" type="primary">LOC108569805</name>
</gene>
<keyword evidence="1" id="KW-0646">Protease inhibitor</keyword>
<reference evidence="6" key="1">
    <citation type="submission" date="2025-08" db="UniProtKB">
        <authorList>
            <consortium name="RefSeq"/>
        </authorList>
    </citation>
    <scope>IDENTIFICATION</scope>
    <source>
        <tissue evidence="6">Whole Larva</tissue>
    </source>
</reference>
<dbReference type="Gene3D" id="2.10.25.10">
    <property type="entry name" value="Laminin"/>
    <property type="match status" value="1"/>
</dbReference>
<keyword evidence="3" id="KW-0732">Signal</keyword>
<keyword evidence="5" id="KW-1185">Reference proteome</keyword>
<dbReference type="Proteomes" id="UP000695000">
    <property type="component" value="Unplaced"/>
</dbReference>
<dbReference type="SUPFAM" id="SSF57567">
    <property type="entry name" value="Serine protease inhibitors"/>
    <property type="match status" value="1"/>
</dbReference>
<evidence type="ECO:0000256" key="2">
    <source>
        <dbReference type="ARBA" id="ARBA00023157"/>
    </source>
</evidence>
<dbReference type="Pfam" id="PF01826">
    <property type="entry name" value="TIL"/>
    <property type="match status" value="1"/>
</dbReference>
<dbReference type="InterPro" id="IPR002919">
    <property type="entry name" value="TIL_dom"/>
</dbReference>
<feature type="chain" id="PRO_5045074379" evidence="3">
    <location>
        <begin position="37"/>
        <end position="104"/>
    </location>
</feature>
<evidence type="ECO:0000256" key="1">
    <source>
        <dbReference type="ARBA" id="ARBA00022690"/>
    </source>
</evidence>
<dbReference type="InterPro" id="IPR036084">
    <property type="entry name" value="Ser_inhib-like_sf"/>
</dbReference>
<dbReference type="InterPro" id="IPR051368">
    <property type="entry name" value="SerProtInhib-TIL_Domain"/>
</dbReference>
<dbReference type="GeneID" id="108569805"/>
<dbReference type="RefSeq" id="XP_017786982.1">
    <property type="nucleotide sequence ID" value="XM_017931493.1"/>
</dbReference>
<name>A0ABM1NJI2_NICVS</name>
<feature type="signal peptide" evidence="3">
    <location>
        <begin position="1"/>
        <end position="36"/>
    </location>
</feature>
<evidence type="ECO:0000313" key="6">
    <source>
        <dbReference type="RefSeq" id="XP_017786982.1"/>
    </source>
</evidence>
<accession>A0ABM1NJI2</accession>
<proteinExistence type="predicted"/>
<dbReference type="PANTHER" id="PTHR23259">
    <property type="entry name" value="RIDDLE"/>
    <property type="match status" value="1"/>
</dbReference>
<evidence type="ECO:0000259" key="4">
    <source>
        <dbReference type="Pfam" id="PF01826"/>
    </source>
</evidence>
<evidence type="ECO:0000313" key="5">
    <source>
        <dbReference type="Proteomes" id="UP000695000"/>
    </source>
</evidence>